<evidence type="ECO:0000256" key="2">
    <source>
        <dbReference type="ARBA" id="ARBA00022840"/>
    </source>
</evidence>
<keyword evidence="2" id="KW-0067">ATP-binding</keyword>
<dbReference type="Proteomes" id="UP001251528">
    <property type="component" value="Unassembled WGS sequence"/>
</dbReference>
<dbReference type="GO" id="GO:0004674">
    <property type="term" value="F:protein serine/threonine kinase activity"/>
    <property type="evidence" value="ECO:0007669"/>
    <property type="project" value="TreeGrafter"/>
</dbReference>
<comment type="caution">
    <text evidence="4">The sequence shown here is derived from an EMBL/GenBank/DDBJ whole genome shotgun (WGS) entry which is preliminary data.</text>
</comment>
<dbReference type="InterPro" id="IPR011009">
    <property type="entry name" value="Kinase-like_dom_sf"/>
</dbReference>
<protein>
    <recommendedName>
        <fullName evidence="3">Protein kinase domain-containing protein</fullName>
    </recommendedName>
</protein>
<evidence type="ECO:0000313" key="5">
    <source>
        <dbReference type="Proteomes" id="UP001251528"/>
    </source>
</evidence>
<name>A0AAJ0FV07_9HYPO</name>
<dbReference type="InterPro" id="IPR000719">
    <property type="entry name" value="Prot_kinase_dom"/>
</dbReference>
<dbReference type="EMBL" id="JASWJB010000076">
    <property type="protein sequence ID" value="KAK2601544.1"/>
    <property type="molecule type" value="Genomic_DNA"/>
</dbReference>
<dbReference type="PANTHER" id="PTHR24346:SF30">
    <property type="entry name" value="MATERNAL EMBRYONIC LEUCINE ZIPPER KINASE"/>
    <property type="match status" value="1"/>
</dbReference>
<dbReference type="Pfam" id="PF00069">
    <property type="entry name" value="Pkinase"/>
    <property type="match status" value="1"/>
</dbReference>
<proteinExistence type="predicted"/>
<dbReference type="GO" id="GO:0005524">
    <property type="term" value="F:ATP binding"/>
    <property type="evidence" value="ECO:0007669"/>
    <property type="project" value="UniProtKB-KW"/>
</dbReference>
<dbReference type="PANTHER" id="PTHR24346">
    <property type="entry name" value="MAP/MICROTUBULE AFFINITY-REGULATING KINASE"/>
    <property type="match status" value="1"/>
</dbReference>
<dbReference type="SUPFAM" id="SSF56112">
    <property type="entry name" value="Protein kinase-like (PK-like)"/>
    <property type="match status" value="1"/>
</dbReference>
<dbReference type="GO" id="GO:0005737">
    <property type="term" value="C:cytoplasm"/>
    <property type="evidence" value="ECO:0007669"/>
    <property type="project" value="TreeGrafter"/>
</dbReference>
<dbReference type="SMART" id="SM00220">
    <property type="entry name" value="S_TKc"/>
    <property type="match status" value="1"/>
</dbReference>
<feature type="domain" description="Protein kinase" evidence="3">
    <location>
        <begin position="379"/>
        <end position="651"/>
    </location>
</feature>
<reference evidence="4" key="1">
    <citation type="submission" date="2023-06" db="EMBL/GenBank/DDBJ databases">
        <title>Conoideocrella luteorostrata (Hypocreales: Clavicipitaceae), a potential biocontrol fungus for elongate hemlock scale in United States Christmas tree production areas.</title>
        <authorList>
            <person name="Barrett H."/>
            <person name="Lovett B."/>
            <person name="Macias A.M."/>
            <person name="Stajich J.E."/>
            <person name="Kasson M.T."/>
        </authorList>
    </citation>
    <scope>NUCLEOTIDE SEQUENCE</scope>
    <source>
        <strain evidence="4">ARSEF 14590</strain>
    </source>
</reference>
<keyword evidence="5" id="KW-1185">Reference proteome</keyword>
<dbReference type="GO" id="GO:0035556">
    <property type="term" value="P:intracellular signal transduction"/>
    <property type="evidence" value="ECO:0007669"/>
    <property type="project" value="TreeGrafter"/>
</dbReference>
<accession>A0AAJ0FV07</accession>
<dbReference type="AlphaFoldDB" id="A0AAJ0FV07"/>
<evidence type="ECO:0000259" key="3">
    <source>
        <dbReference type="PROSITE" id="PS50011"/>
    </source>
</evidence>
<organism evidence="4 5">
    <name type="scientific">Conoideocrella luteorostrata</name>
    <dbReference type="NCBI Taxonomy" id="1105319"/>
    <lineage>
        <taxon>Eukaryota</taxon>
        <taxon>Fungi</taxon>
        <taxon>Dikarya</taxon>
        <taxon>Ascomycota</taxon>
        <taxon>Pezizomycotina</taxon>
        <taxon>Sordariomycetes</taxon>
        <taxon>Hypocreomycetidae</taxon>
        <taxon>Hypocreales</taxon>
        <taxon>Clavicipitaceae</taxon>
        <taxon>Conoideocrella</taxon>
    </lineage>
</organism>
<evidence type="ECO:0000256" key="1">
    <source>
        <dbReference type="ARBA" id="ARBA00022741"/>
    </source>
</evidence>
<dbReference type="CDD" id="cd00180">
    <property type="entry name" value="PKc"/>
    <property type="match status" value="1"/>
</dbReference>
<sequence length="675" mass="75388">MSVQRLYWTSPFNRCGSSSRRRSRNLHRSAYDAGMNEQKYYGQSNGSGLSPSIKRTSAIPTAPVIHEYKSVWRLAERTFAAPTAPISTASTVPTNDEVYDAFADAYSALSPITRVIIASPTHYTAAICRDKQDALTALPQKVGVDRWDMTGFVQTRLDVDFAISIPLNGLLLDDSSTTAANTPSFLKLRIYYDPTSHDCILVNNSSFTVHLTKHRKGTRCDVKSKQWCIVGPDIWRVSVGGSDKRQGDEQSLFDIRLLHKRFSVLRAGVDANPLLFGFPDRSHDGDEKTSAKRRKVNKDAMKISPAPAAKEMWEEKTYPSLEARLAFTAIPTVTHHEPLADLMKRHLAVIKSTPSICTQMACGLDPRTLDVNGPDEYTIDCFEQEGLTKTSVVFGCRHSDLGHSLLSPDTASRENTVAKMFSFGCEVYMDILRSAESWRHELLFLLNIDHENLVSLKAYDGRFFALYLEHLPKSLARENDSVLGPEDASRILRDMSSALAYLKTRCIVHNDIKPANIAYSPERGAVLFDFGLATTAAAEEHPGGTPWYLPPECSAKLQPNAAGDVWSLGVTMLYVTRNISYPERGDWRLRFHLMTETGSGHDVTWAEWLEEIAKARRGLDRDDFLEGIIYHMLDPMPSKRITAAAIEASFASGVLQLEIAERVEPKILRVPELLN</sequence>
<keyword evidence="1" id="KW-0547">Nucleotide-binding</keyword>
<dbReference type="Gene3D" id="1.10.510.10">
    <property type="entry name" value="Transferase(Phosphotransferase) domain 1"/>
    <property type="match status" value="1"/>
</dbReference>
<gene>
    <name evidence="4" type="ORF">QQS21_004929</name>
</gene>
<dbReference type="PROSITE" id="PS50011">
    <property type="entry name" value="PROTEIN_KINASE_DOM"/>
    <property type="match status" value="1"/>
</dbReference>
<evidence type="ECO:0000313" key="4">
    <source>
        <dbReference type="EMBL" id="KAK2601544.1"/>
    </source>
</evidence>